<comment type="caution">
    <text evidence="1">The sequence shown here is derived from an EMBL/GenBank/DDBJ whole genome shotgun (WGS) entry which is preliminary data.</text>
</comment>
<organism evidence="1 2">
    <name type="scientific">Mycolicibacterium arenosum</name>
    <dbReference type="NCBI Taxonomy" id="2952157"/>
    <lineage>
        <taxon>Bacteria</taxon>
        <taxon>Bacillati</taxon>
        <taxon>Actinomycetota</taxon>
        <taxon>Actinomycetes</taxon>
        <taxon>Mycobacteriales</taxon>
        <taxon>Mycobacteriaceae</taxon>
        <taxon>Mycolicibacterium</taxon>
    </lineage>
</organism>
<dbReference type="RefSeq" id="WP_255061030.1">
    <property type="nucleotide sequence ID" value="NZ_JANDBD010000006.1"/>
</dbReference>
<name>A0ABT1M551_9MYCO</name>
<dbReference type="EMBL" id="JANDBD010000006">
    <property type="protein sequence ID" value="MCP9273720.1"/>
    <property type="molecule type" value="Genomic_DNA"/>
</dbReference>
<protein>
    <submittedName>
        <fullName evidence="1">Uncharacterized protein</fullName>
    </submittedName>
</protein>
<keyword evidence="2" id="KW-1185">Reference proteome</keyword>
<evidence type="ECO:0000313" key="1">
    <source>
        <dbReference type="EMBL" id="MCP9273720.1"/>
    </source>
</evidence>
<evidence type="ECO:0000313" key="2">
    <source>
        <dbReference type="Proteomes" id="UP001651690"/>
    </source>
</evidence>
<reference evidence="1 2" key="1">
    <citation type="submission" date="2022-06" db="EMBL/GenBank/DDBJ databases">
        <title>Mycolicibacterium sp. CAU 1645 isolated from seawater.</title>
        <authorList>
            <person name="Kim W."/>
        </authorList>
    </citation>
    <scope>NUCLEOTIDE SEQUENCE [LARGE SCALE GENOMIC DNA]</scope>
    <source>
        <strain evidence="1 2">CAU 1645</strain>
    </source>
</reference>
<accession>A0ABT1M551</accession>
<gene>
    <name evidence="1" type="ORF">NM203_16145</name>
</gene>
<sequence>MRSSIEAACGITGDLFRGPGRLFEAELVIDAGAPVPSGATLLQAGRVVPALVRFGPPAGEDVARTVSIKVPDAYGPDEDQDFLLASSLDGIPWHHAVVSRSAQGGLYSSLWLYLAGVKPVVFGARVAESDADVASGDRVDFLIASAVSRFTDIGRLILGDETEDAALRFAASNCGGGLQALPPARLYAG</sequence>
<dbReference type="Proteomes" id="UP001651690">
    <property type="component" value="Unassembled WGS sequence"/>
</dbReference>
<proteinExistence type="predicted"/>